<feature type="transmembrane region" description="Helical" evidence="1">
    <location>
        <begin position="99"/>
        <end position="121"/>
    </location>
</feature>
<organism evidence="2 3">
    <name type="scientific">Mesorhabditis spiculigera</name>
    <dbReference type="NCBI Taxonomy" id="96644"/>
    <lineage>
        <taxon>Eukaryota</taxon>
        <taxon>Metazoa</taxon>
        <taxon>Ecdysozoa</taxon>
        <taxon>Nematoda</taxon>
        <taxon>Chromadorea</taxon>
        <taxon>Rhabditida</taxon>
        <taxon>Rhabditina</taxon>
        <taxon>Rhabditomorpha</taxon>
        <taxon>Rhabditoidea</taxon>
        <taxon>Rhabditidae</taxon>
        <taxon>Mesorhabditinae</taxon>
        <taxon>Mesorhabditis</taxon>
    </lineage>
</organism>
<protein>
    <submittedName>
        <fullName evidence="2">Uncharacterized protein</fullName>
    </submittedName>
</protein>
<feature type="transmembrane region" description="Helical" evidence="1">
    <location>
        <begin position="142"/>
        <end position="165"/>
    </location>
</feature>
<feature type="transmembrane region" description="Helical" evidence="1">
    <location>
        <begin position="15"/>
        <end position="36"/>
    </location>
</feature>
<keyword evidence="1" id="KW-1133">Transmembrane helix</keyword>
<dbReference type="EMBL" id="CATQJA010002497">
    <property type="protein sequence ID" value="CAJ0570881.1"/>
    <property type="molecule type" value="Genomic_DNA"/>
</dbReference>
<keyword evidence="3" id="KW-1185">Reference proteome</keyword>
<evidence type="ECO:0000313" key="3">
    <source>
        <dbReference type="Proteomes" id="UP001177023"/>
    </source>
</evidence>
<evidence type="ECO:0000313" key="2">
    <source>
        <dbReference type="EMBL" id="CAJ0570881.1"/>
    </source>
</evidence>
<feature type="transmembrane region" description="Helical" evidence="1">
    <location>
        <begin position="48"/>
        <end position="72"/>
    </location>
</feature>
<keyword evidence="1" id="KW-0812">Transmembrane</keyword>
<feature type="transmembrane region" description="Helical" evidence="1">
    <location>
        <begin position="225"/>
        <end position="247"/>
    </location>
</feature>
<proteinExistence type="predicted"/>
<dbReference type="Proteomes" id="UP001177023">
    <property type="component" value="Unassembled WGS sequence"/>
</dbReference>
<feature type="transmembrane region" description="Helical" evidence="1">
    <location>
        <begin position="177"/>
        <end position="204"/>
    </location>
</feature>
<accession>A0AA36FWV9</accession>
<sequence length="277" mass="31053">MATIIYVYAVYRDPMWITFILASFLCIVVVLAAIVICTERPIFMQIYAVIYIIDVTVSLVGSIVFVVLLVLANFEIEKDIQKMAAHDQEVFRYAKNSAYITWSCSLGFVLLSIFWKATLVRSYYNYIRDRQLSLEHYGPPRAVVVGPIIQVLIIWMMAILAIVIISTEKPAFIQTYIIIYLGQCVVSIVGLIVAIILASVASSLMDEAIKQMGGKDQRSQATLQAAKSAAYMVIAVTLVLIIVSIVWKGTLLRSYYRYIRDRQLSIEHFGAAPVSSA</sequence>
<dbReference type="AlphaFoldDB" id="A0AA36FWV9"/>
<comment type="caution">
    <text evidence="2">The sequence shown here is derived from an EMBL/GenBank/DDBJ whole genome shotgun (WGS) entry which is preliminary data.</text>
</comment>
<reference evidence="2" key="1">
    <citation type="submission" date="2023-06" db="EMBL/GenBank/DDBJ databases">
        <authorList>
            <person name="Delattre M."/>
        </authorList>
    </citation>
    <scope>NUCLEOTIDE SEQUENCE</scope>
    <source>
        <strain evidence="2">AF72</strain>
    </source>
</reference>
<gene>
    <name evidence="2" type="ORF">MSPICULIGERA_LOCUS9314</name>
</gene>
<feature type="non-terminal residue" evidence="2">
    <location>
        <position position="1"/>
    </location>
</feature>
<evidence type="ECO:0000256" key="1">
    <source>
        <dbReference type="SAM" id="Phobius"/>
    </source>
</evidence>
<name>A0AA36FWV9_9BILA</name>
<keyword evidence="1" id="KW-0472">Membrane</keyword>